<evidence type="ECO:0000313" key="3">
    <source>
        <dbReference type="EMBL" id="MCM1990499.1"/>
    </source>
</evidence>
<protein>
    <submittedName>
        <fullName evidence="3">LCP family protein</fullName>
    </submittedName>
</protein>
<dbReference type="PANTHER" id="PTHR33392">
    <property type="entry name" value="POLYISOPRENYL-TEICHOIC ACID--PEPTIDOGLYCAN TEICHOIC ACID TRANSFERASE TAGU"/>
    <property type="match status" value="1"/>
</dbReference>
<dbReference type="RefSeq" id="WP_250859531.1">
    <property type="nucleotide sequence ID" value="NZ_JAGSOJ010000002.1"/>
</dbReference>
<dbReference type="Proteomes" id="UP001056429">
    <property type="component" value="Unassembled WGS sequence"/>
</dbReference>
<dbReference type="EMBL" id="JAGSOJ010000002">
    <property type="protein sequence ID" value="MCM1990499.1"/>
    <property type="molecule type" value="Genomic_DNA"/>
</dbReference>
<comment type="caution">
    <text evidence="3">The sequence shown here is derived from an EMBL/GenBank/DDBJ whole genome shotgun (WGS) entry which is preliminary data.</text>
</comment>
<dbReference type="InterPro" id="IPR004474">
    <property type="entry name" value="LytR_CpsA_psr"/>
</dbReference>
<name>A0A9J6P1T4_9CLOT</name>
<dbReference type="AlphaFoldDB" id="A0A9J6P1T4"/>
<dbReference type="InterPro" id="IPR050922">
    <property type="entry name" value="LytR/CpsA/Psr_CW_biosynth"/>
</dbReference>
<evidence type="ECO:0000313" key="4">
    <source>
        <dbReference type="Proteomes" id="UP001056429"/>
    </source>
</evidence>
<organism evidence="3 4">
    <name type="scientific">Oceanirhabdus seepicola</name>
    <dbReference type="NCBI Taxonomy" id="2828781"/>
    <lineage>
        <taxon>Bacteria</taxon>
        <taxon>Bacillati</taxon>
        <taxon>Bacillota</taxon>
        <taxon>Clostridia</taxon>
        <taxon>Eubacteriales</taxon>
        <taxon>Clostridiaceae</taxon>
        <taxon>Oceanirhabdus</taxon>
    </lineage>
</organism>
<proteinExistence type="inferred from homology"/>
<sequence>MKRAMNLFIVSLLIFCGLAKTIHICGRPVIGDYEKAVDIEKNLESMEKLVHEREKNKKLSNMKIKSEKGITNILLVGVDNRESRRNGRSDAMMILTLDQNKDKMKITSLMRDTYVYIEGHGKEKLNHSYAYGGINLLKKTVENTFKVKMDHYVIVDFQDFEKIVDLLGGVDVYVDEEEIGWIKKRFISENKKMRELGEPGEMMLNGEETLAYSRIRFTSSGSYGRTERHREVLNSIKNKTSKLSFFKYPKLIGTVVNSVTTDMKLGDILDYGYWYSKNLHMDMETLQIPVTEFSEGGIINKEKGWVLQMDIEKNIEVLKKFVFNSK</sequence>
<dbReference type="Pfam" id="PF03816">
    <property type="entry name" value="LytR_cpsA_psr"/>
    <property type="match status" value="1"/>
</dbReference>
<dbReference type="PANTHER" id="PTHR33392:SF6">
    <property type="entry name" value="POLYISOPRENYL-TEICHOIC ACID--PEPTIDOGLYCAN TEICHOIC ACID TRANSFERASE TAGU"/>
    <property type="match status" value="1"/>
</dbReference>
<gene>
    <name evidence="3" type="ORF">KDK92_12275</name>
</gene>
<keyword evidence="4" id="KW-1185">Reference proteome</keyword>
<accession>A0A9J6P1T4</accession>
<comment type="similarity">
    <text evidence="1">Belongs to the LytR/CpsA/Psr (LCP) family.</text>
</comment>
<dbReference type="NCBIfam" id="TIGR00350">
    <property type="entry name" value="lytR_cpsA_psr"/>
    <property type="match status" value="1"/>
</dbReference>
<dbReference type="Gene3D" id="3.40.630.190">
    <property type="entry name" value="LCP protein"/>
    <property type="match status" value="1"/>
</dbReference>
<evidence type="ECO:0000259" key="2">
    <source>
        <dbReference type="Pfam" id="PF03816"/>
    </source>
</evidence>
<reference evidence="3" key="2">
    <citation type="submission" date="2021-04" db="EMBL/GenBank/DDBJ databases">
        <authorList>
            <person name="Dong X."/>
        </authorList>
    </citation>
    <scope>NUCLEOTIDE SEQUENCE</scope>
    <source>
        <strain evidence="3">ZWT</strain>
    </source>
</reference>
<evidence type="ECO:0000256" key="1">
    <source>
        <dbReference type="ARBA" id="ARBA00006068"/>
    </source>
</evidence>
<feature type="domain" description="Cell envelope-related transcriptional attenuator" evidence="2">
    <location>
        <begin position="88"/>
        <end position="240"/>
    </location>
</feature>
<reference evidence="3" key="1">
    <citation type="journal article" date="2021" name="mSystems">
        <title>Bacteria and Archaea Synergistically Convert Glycine Betaine to Biogenic Methane in the Formosa Cold Seep of the South China Sea.</title>
        <authorList>
            <person name="Li L."/>
            <person name="Zhang W."/>
            <person name="Zhang S."/>
            <person name="Song L."/>
            <person name="Sun Q."/>
            <person name="Zhang H."/>
            <person name="Xiang H."/>
            <person name="Dong X."/>
        </authorList>
    </citation>
    <scope>NUCLEOTIDE SEQUENCE</scope>
    <source>
        <strain evidence="3">ZWT</strain>
    </source>
</reference>